<reference evidence="3 5" key="1">
    <citation type="journal article" date="2019" name="Emerg. Microbes Infect.">
        <title>Comprehensive subspecies identification of 175 nontuberculous mycobacteria species based on 7547 genomic profiles.</title>
        <authorList>
            <person name="Matsumoto Y."/>
            <person name="Kinjo T."/>
            <person name="Motooka D."/>
            <person name="Nabeya D."/>
            <person name="Jung N."/>
            <person name="Uechi K."/>
            <person name="Horii T."/>
            <person name="Iida T."/>
            <person name="Fujita J."/>
            <person name="Nakamura S."/>
        </authorList>
    </citation>
    <scope>NUCLEOTIDE SEQUENCE [LARGE SCALE GENOMIC DNA]</scope>
    <source>
        <strain evidence="3 5">JCM 18565</strain>
    </source>
</reference>
<proteinExistence type="inferred from homology"/>
<dbReference type="InterPro" id="IPR014729">
    <property type="entry name" value="Rossmann-like_a/b/a_fold"/>
</dbReference>
<name>A0AAJ1S150_9MYCO</name>
<dbReference type="RefSeq" id="WP_162951499.1">
    <property type="nucleotide sequence ID" value="NZ_BLKX01000001.1"/>
</dbReference>
<reference evidence="3" key="2">
    <citation type="submission" date="2020-02" db="EMBL/GenBank/DDBJ databases">
        <authorList>
            <person name="Matsumoto Y."/>
            <person name="Kinjo T."/>
            <person name="Motooka D."/>
            <person name="Nabeya D."/>
            <person name="Jung N."/>
            <person name="Uechi K."/>
            <person name="Horii T."/>
            <person name="Iida T."/>
            <person name="Fujita J."/>
            <person name="Nakamura S."/>
        </authorList>
    </citation>
    <scope>NUCLEOTIDE SEQUENCE</scope>
    <source>
        <strain evidence="3">JCM 18565</strain>
    </source>
</reference>
<dbReference type="AlphaFoldDB" id="A0AAJ1S150"/>
<comment type="caution">
    <text evidence="4">The sequence shown here is derived from an EMBL/GenBank/DDBJ whole genome shotgun (WGS) entry which is preliminary data.</text>
</comment>
<protein>
    <submittedName>
        <fullName evidence="4">Universal stress protein</fullName>
    </submittedName>
</protein>
<feature type="domain" description="UspA" evidence="2">
    <location>
        <begin position="10"/>
        <end position="127"/>
    </location>
</feature>
<evidence type="ECO:0000313" key="6">
    <source>
        <dbReference type="Proteomes" id="UP001229081"/>
    </source>
</evidence>
<dbReference type="Proteomes" id="UP000465240">
    <property type="component" value="Unassembled WGS sequence"/>
</dbReference>
<dbReference type="InterPro" id="IPR006016">
    <property type="entry name" value="UspA"/>
</dbReference>
<comment type="similarity">
    <text evidence="1">Belongs to the universal stress protein A family.</text>
</comment>
<dbReference type="Proteomes" id="UP001229081">
    <property type="component" value="Unassembled WGS sequence"/>
</dbReference>
<dbReference type="Gene3D" id="3.40.50.620">
    <property type="entry name" value="HUPs"/>
    <property type="match status" value="2"/>
</dbReference>
<evidence type="ECO:0000313" key="3">
    <source>
        <dbReference type="EMBL" id="GFG79661.1"/>
    </source>
</evidence>
<keyword evidence="5" id="KW-1185">Reference proteome</keyword>
<reference evidence="4" key="3">
    <citation type="submission" date="2023-06" db="EMBL/GenBank/DDBJ databases">
        <title>Identification of two novel mycobacterium reveal diversities and complexities of Mycobacterium gordonae clade.</title>
        <authorList>
            <person name="Matsumoto Y."/>
            <person name="Nakamura S."/>
            <person name="Motooka D."/>
            <person name="Fukushima K."/>
        </authorList>
    </citation>
    <scope>NUCLEOTIDE SEQUENCE</scope>
    <source>
        <strain evidence="4">TY812</strain>
    </source>
</reference>
<evidence type="ECO:0000313" key="4">
    <source>
        <dbReference type="EMBL" id="MDP7734602.1"/>
    </source>
</evidence>
<feature type="domain" description="UspA" evidence="2">
    <location>
        <begin position="141"/>
        <end position="185"/>
    </location>
</feature>
<evidence type="ECO:0000256" key="1">
    <source>
        <dbReference type="ARBA" id="ARBA00008791"/>
    </source>
</evidence>
<dbReference type="PRINTS" id="PR01438">
    <property type="entry name" value="UNVRSLSTRESS"/>
</dbReference>
<dbReference type="EMBL" id="BLKX01000001">
    <property type="protein sequence ID" value="GFG79661.1"/>
    <property type="molecule type" value="Genomic_DNA"/>
</dbReference>
<evidence type="ECO:0000313" key="5">
    <source>
        <dbReference type="Proteomes" id="UP000465240"/>
    </source>
</evidence>
<accession>A0AAJ1S150</accession>
<dbReference type="EMBL" id="JAUFSA010000001">
    <property type="protein sequence ID" value="MDP7734602.1"/>
    <property type="molecule type" value="Genomic_DNA"/>
</dbReference>
<dbReference type="PANTHER" id="PTHR46268">
    <property type="entry name" value="STRESS RESPONSE PROTEIN NHAX"/>
    <property type="match status" value="1"/>
</dbReference>
<dbReference type="PANTHER" id="PTHR46268:SF6">
    <property type="entry name" value="UNIVERSAL STRESS PROTEIN UP12"/>
    <property type="match status" value="1"/>
</dbReference>
<dbReference type="SUPFAM" id="SSF52402">
    <property type="entry name" value="Adenine nucleotide alpha hydrolases-like"/>
    <property type="match status" value="2"/>
</dbReference>
<dbReference type="Pfam" id="PF00582">
    <property type="entry name" value="Usp"/>
    <property type="match status" value="2"/>
</dbReference>
<organism evidence="4 6">
    <name type="scientific">Mycobacterium paragordonae</name>
    <dbReference type="NCBI Taxonomy" id="1389713"/>
    <lineage>
        <taxon>Bacteria</taxon>
        <taxon>Bacillati</taxon>
        <taxon>Actinomycetota</taxon>
        <taxon>Actinomycetes</taxon>
        <taxon>Mycobacteriales</taxon>
        <taxon>Mycobacteriaceae</taxon>
        <taxon>Mycobacterium</taxon>
    </lineage>
</organism>
<gene>
    <name evidence="3" type="ORF">MPRG_29370</name>
    <name evidence="4" type="ORF">QXL92_07585</name>
</gene>
<evidence type="ECO:0000259" key="2">
    <source>
        <dbReference type="Pfam" id="PF00582"/>
    </source>
</evidence>
<dbReference type="InterPro" id="IPR006015">
    <property type="entry name" value="Universal_stress_UspA"/>
</dbReference>
<sequence length="253" mass="26098">MANRSTHLGIVVGVDGSAGSAIAVEWAAQDAVLRDVPLTLVHAARTRSQRQRGQQVLDEALRAVTAKVRVRCEMPCATTVFALADLSEHADLVVVGCPGGGALRETQLCSVSSTLIHHAHCPVAVIPDDVQLTPESLGAPVLVGIDGSPEAELAMEIAFDEASTRGVGLVAVHNCDASTNLDETLAAVAGWTDRYPGVPVQREPAPADPVPQLVDHAKKAQLVVVGSQGSGAIAVTGVPIIVARTSPARAGMN</sequence>